<comment type="function">
    <text evidence="5 6 7">Catalyzes the transfer of endogenously produced octanoic acid from octanoyl-acyl-carrier-protein onto the lipoyl domains of lipoate-dependent enzymes. Lipoyl-ACP can also act as a substrate although octanoyl-ACP is likely to be the physiological substrate.</text>
</comment>
<evidence type="ECO:0000256" key="2">
    <source>
        <dbReference type="ARBA" id="ARBA00022490"/>
    </source>
</evidence>
<evidence type="ECO:0000256" key="9">
    <source>
        <dbReference type="PIRSR" id="PIRSR016262-2"/>
    </source>
</evidence>
<dbReference type="EMBL" id="DYYG01000069">
    <property type="protein sequence ID" value="HJE26219.1"/>
    <property type="molecule type" value="Genomic_DNA"/>
</dbReference>
<evidence type="ECO:0000313" key="13">
    <source>
        <dbReference type="Proteomes" id="UP000742631"/>
    </source>
</evidence>
<sequence length="244" mass="26808">MVNDLSEASASRLSVAPATFLPRAGAPPVRWRVTDTLVGYEEALTEMEARAAAIGRGEADELVWLLEHPPLYTAGTSARAADLVEPERFPVYAAGRGGQYTYHGPGQRIAYVMLDLNRRRPDLRAYVASLEAWLIATLDAFNVRAERREDRVGVWVRRPEKGDGVEDKIAAIGIRVRRWVSLHGISLNVEPDLSHFSGIVPCGVREHGVTSLADLGRIVSLPEVDMALRAAFEPIFGATRDETP</sequence>
<evidence type="ECO:0000256" key="7">
    <source>
        <dbReference type="PIRNR" id="PIRNR016262"/>
    </source>
</evidence>
<dbReference type="GO" id="GO:0009249">
    <property type="term" value="P:protein lipoylation"/>
    <property type="evidence" value="ECO:0007669"/>
    <property type="project" value="InterPro"/>
</dbReference>
<evidence type="ECO:0000256" key="4">
    <source>
        <dbReference type="ARBA" id="ARBA00023315"/>
    </source>
</evidence>
<keyword evidence="3 6" id="KW-0808">Transferase</keyword>
<organism evidence="12 13">
    <name type="scientific">Methylorubrum populi</name>
    <dbReference type="NCBI Taxonomy" id="223967"/>
    <lineage>
        <taxon>Bacteria</taxon>
        <taxon>Pseudomonadati</taxon>
        <taxon>Pseudomonadota</taxon>
        <taxon>Alphaproteobacteria</taxon>
        <taxon>Hyphomicrobiales</taxon>
        <taxon>Methylobacteriaceae</taxon>
        <taxon>Methylorubrum</taxon>
    </lineage>
</organism>
<dbReference type="CDD" id="cd16444">
    <property type="entry name" value="LipB"/>
    <property type="match status" value="1"/>
</dbReference>
<keyword evidence="4 6" id="KW-0012">Acyltransferase</keyword>
<dbReference type="Proteomes" id="UP000742631">
    <property type="component" value="Unassembled WGS sequence"/>
</dbReference>
<dbReference type="AlphaFoldDB" id="A0A921E690"/>
<dbReference type="Pfam" id="PF21948">
    <property type="entry name" value="LplA-B_cat"/>
    <property type="match status" value="1"/>
</dbReference>
<dbReference type="NCBIfam" id="TIGR00214">
    <property type="entry name" value="lipB"/>
    <property type="match status" value="1"/>
</dbReference>
<dbReference type="InterPro" id="IPR045864">
    <property type="entry name" value="aa-tRNA-synth_II/BPL/LPL"/>
</dbReference>
<feature type="site" description="Lowers pKa of active site Cys" evidence="6 10">
    <location>
        <position position="168"/>
    </location>
</feature>
<comment type="subcellular location">
    <subcellularLocation>
        <location evidence="6">Cytoplasm</location>
    </subcellularLocation>
</comment>
<comment type="miscellaneous">
    <text evidence="6">In the reaction, the free carboxyl group of octanoic acid is attached via an amide linkage to the epsilon-amino group of a specific lysine residue of lipoyl domains of lipoate-dependent enzymes.</text>
</comment>
<dbReference type="InterPro" id="IPR000544">
    <property type="entry name" value="Octanoyltransferase"/>
</dbReference>
<feature type="binding site" evidence="6 9">
    <location>
        <begin position="184"/>
        <end position="186"/>
    </location>
    <ligand>
        <name>substrate</name>
    </ligand>
</feature>
<comment type="caution">
    <text evidence="12">The sequence shown here is derived from an EMBL/GenBank/DDBJ whole genome shotgun (WGS) entry which is preliminary data.</text>
</comment>
<gene>
    <name evidence="6 12" type="primary">lipB</name>
    <name evidence="12" type="ORF">K8W01_21435</name>
</gene>
<dbReference type="PROSITE" id="PS01313">
    <property type="entry name" value="LIPB"/>
    <property type="match status" value="1"/>
</dbReference>
<dbReference type="EC" id="2.3.1.181" evidence="6 7"/>
<reference evidence="12" key="2">
    <citation type="submission" date="2021-09" db="EMBL/GenBank/DDBJ databases">
        <authorList>
            <person name="Gilroy R."/>
        </authorList>
    </citation>
    <scope>NUCLEOTIDE SEQUENCE</scope>
    <source>
        <strain evidence="12">316</strain>
    </source>
</reference>
<evidence type="ECO:0000256" key="10">
    <source>
        <dbReference type="PIRSR" id="PIRSR016262-3"/>
    </source>
</evidence>
<feature type="active site" description="Acyl-thioester intermediate" evidence="6 8">
    <location>
        <position position="202"/>
    </location>
</feature>
<evidence type="ECO:0000256" key="8">
    <source>
        <dbReference type="PIRSR" id="PIRSR016262-1"/>
    </source>
</evidence>
<evidence type="ECO:0000256" key="1">
    <source>
        <dbReference type="ARBA" id="ARBA00004821"/>
    </source>
</evidence>
<comment type="pathway">
    <text evidence="1 6 7">Protein modification; protein lipoylation via endogenous pathway; protein N(6)-(lipoyl)lysine from octanoyl-[acyl-carrier-protein]: step 1/2.</text>
</comment>
<comment type="catalytic activity">
    <reaction evidence="6 7">
        <text>octanoyl-[ACP] + L-lysyl-[protein] = N(6)-octanoyl-L-lysyl-[protein] + holo-[ACP] + H(+)</text>
        <dbReference type="Rhea" id="RHEA:17665"/>
        <dbReference type="Rhea" id="RHEA-COMP:9636"/>
        <dbReference type="Rhea" id="RHEA-COMP:9685"/>
        <dbReference type="Rhea" id="RHEA-COMP:9752"/>
        <dbReference type="Rhea" id="RHEA-COMP:9928"/>
        <dbReference type="ChEBI" id="CHEBI:15378"/>
        <dbReference type="ChEBI" id="CHEBI:29969"/>
        <dbReference type="ChEBI" id="CHEBI:64479"/>
        <dbReference type="ChEBI" id="CHEBI:78463"/>
        <dbReference type="ChEBI" id="CHEBI:78809"/>
        <dbReference type="EC" id="2.3.1.181"/>
    </reaction>
</comment>
<dbReference type="PROSITE" id="PS51733">
    <property type="entry name" value="BPL_LPL_CATALYTIC"/>
    <property type="match status" value="1"/>
</dbReference>
<dbReference type="GO" id="GO:0005737">
    <property type="term" value="C:cytoplasm"/>
    <property type="evidence" value="ECO:0007669"/>
    <property type="project" value="UniProtKB-SubCell"/>
</dbReference>
<dbReference type="Gene3D" id="3.30.930.10">
    <property type="entry name" value="Bira Bifunctional Protein, Domain 2"/>
    <property type="match status" value="1"/>
</dbReference>
<evidence type="ECO:0000313" key="12">
    <source>
        <dbReference type="EMBL" id="HJE26219.1"/>
    </source>
</evidence>
<dbReference type="GO" id="GO:0033819">
    <property type="term" value="F:lipoyl(octanoyl) transferase activity"/>
    <property type="evidence" value="ECO:0007669"/>
    <property type="project" value="UniProtKB-EC"/>
</dbReference>
<feature type="binding site" evidence="6 9">
    <location>
        <begin position="96"/>
        <end position="103"/>
    </location>
    <ligand>
        <name>substrate</name>
    </ligand>
</feature>
<dbReference type="SUPFAM" id="SSF55681">
    <property type="entry name" value="Class II aaRS and biotin synthetases"/>
    <property type="match status" value="1"/>
</dbReference>
<evidence type="ECO:0000256" key="5">
    <source>
        <dbReference type="ARBA" id="ARBA00024732"/>
    </source>
</evidence>
<dbReference type="PANTHER" id="PTHR10993">
    <property type="entry name" value="OCTANOYLTRANSFERASE"/>
    <property type="match status" value="1"/>
</dbReference>
<evidence type="ECO:0000256" key="3">
    <source>
        <dbReference type="ARBA" id="ARBA00022679"/>
    </source>
</evidence>
<feature type="domain" description="BPL/LPL catalytic" evidence="11">
    <location>
        <begin position="57"/>
        <end position="240"/>
    </location>
</feature>
<dbReference type="PANTHER" id="PTHR10993:SF7">
    <property type="entry name" value="LIPOYLTRANSFERASE 2, MITOCHONDRIAL-RELATED"/>
    <property type="match status" value="1"/>
</dbReference>
<dbReference type="InterPro" id="IPR004143">
    <property type="entry name" value="BPL_LPL_catalytic"/>
</dbReference>
<name>A0A921E690_9HYPH</name>
<dbReference type="NCBIfam" id="NF010921">
    <property type="entry name" value="PRK14341.1"/>
    <property type="match status" value="1"/>
</dbReference>
<evidence type="ECO:0000256" key="6">
    <source>
        <dbReference type="HAMAP-Rule" id="MF_00013"/>
    </source>
</evidence>
<proteinExistence type="inferred from homology"/>
<reference evidence="12" key="1">
    <citation type="journal article" date="2021" name="PeerJ">
        <title>Extensive microbial diversity within the chicken gut microbiome revealed by metagenomics and culture.</title>
        <authorList>
            <person name="Gilroy R."/>
            <person name="Ravi A."/>
            <person name="Getino M."/>
            <person name="Pursley I."/>
            <person name="Horton D.L."/>
            <person name="Alikhan N.F."/>
            <person name="Baker D."/>
            <person name="Gharbi K."/>
            <person name="Hall N."/>
            <person name="Watson M."/>
            <person name="Adriaenssens E.M."/>
            <person name="Foster-Nyarko E."/>
            <person name="Jarju S."/>
            <person name="Secka A."/>
            <person name="Antonio M."/>
            <person name="Oren A."/>
            <person name="Chaudhuri R.R."/>
            <person name="La Ragione R."/>
            <person name="Hildebrand F."/>
            <person name="Pallen M.J."/>
        </authorList>
    </citation>
    <scope>NUCLEOTIDE SEQUENCE</scope>
    <source>
        <strain evidence="12">316</strain>
    </source>
</reference>
<accession>A0A921E690</accession>
<dbReference type="InterPro" id="IPR020605">
    <property type="entry name" value="Octanoyltransferase_CS"/>
</dbReference>
<dbReference type="PIRSF" id="PIRSF016262">
    <property type="entry name" value="LPLase"/>
    <property type="match status" value="1"/>
</dbReference>
<protein>
    <recommendedName>
        <fullName evidence="6 7">Octanoyltransferase</fullName>
        <ecNumber evidence="6 7">2.3.1.181</ecNumber>
    </recommendedName>
    <alternativeName>
        <fullName evidence="6">Lipoate-protein ligase B</fullName>
    </alternativeName>
    <alternativeName>
        <fullName evidence="6">Lipoyl/octanoyl transferase</fullName>
    </alternativeName>
    <alternativeName>
        <fullName evidence="6">Octanoyl-[acyl-carrier-protein]-protein N-octanoyltransferase</fullName>
    </alternativeName>
</protein>
<comment type="similarity">
    <text evidence="6 7">Belongs to the LipB family.</text>
</comment>
<feature type="binding site" evidence="6 9">
    <location>
        <begin position="171"/>
        <end position="173"/>
    </location>
    <ligand>
        <name>substrate</name>
    </ligand>
</feature>
<keyword evidence="2 6" id="KW-0963">Cytoplasm</keyword>
<dbReference type="HAMAP" id="MF_00013">
    <property type="entry name" value="LipB"/>
    <property type="match status" value="1"/>
</dbReference>
<dbReference type="FunFam" id="3.30.930.10:FF:000159">
    <property type="entry name" value="Octanoyltransferase"/>
    <property type="match status" value="1"/>
</dbReference>
<dbReference type="NCBIfam" id="NF010925">
    <property type="entry name" value="PRK14345.1"/>
    <property type="match status" value="1"/>
</dbReference>
<evidence type="ECO:0000259" key="11">
    <source>
        <dbReference type="PROSITE" id="PS51733"/>
    </source>
</evidence>